<dbReference type="PANTHER" id="PTHR42693">
    <property type="entry name" value="ARYLSULFATASE FAMILY MEMBER"/>
    <property type="match status" value="1"/>
</dbReference>
<evidence type="ECO:0000313" key="7">
    <source>
        <dbReference type="Proteomes" id="UP000011731"/>
    </source>
</evidence>
<dbReference type="PATRIC" id="fig|1278076.4.peg.3923"/>
<protein>
    <submittedName>
        <fullName evidence="6">Arylsulfatase A family protein</fullName>
    </submittedName>
</protein>
<reference evidence="6 7" key="1">
    <citation type="journal article" date="2013" name="Genome Announc.">
        <title>Draft Genome Sequence of Rhodococcus ruber Strain BKS 20-38.</title>
        <authorList>
            <person name="Bala M."/>
            <person name="Kumar S."/>
            <person name="Raghava G.P."/>
            <person name="Mayilraj S."/>
        </authorList>
    </citation>
    <scope>NUCLEOTIDE SEQUENCE [LARGE SCALE GENOMIC DNA]</scope>
    <source>
        <strain evidence="6 7">BKS 20-38</strain>
    </source>
</reference>
<evidence type="ECO:0000256" key="2">
    <source>
        <dbReference type="ARBA" id="ARBA00022723"/>
    </source>
</evidence>
<dbReference type="PANTHER" id="PTHR42693:SF43">
    <property type="entry name" value="BLL2667 PROTEIN"/>
    <property type="match status" value="1"/>
</dbReference>
<dbReference type="RefSeq" id="WP_003937882.1">
    <property type="nucleotide sequence ID" value="NZ_AOEX01000060.1"/>
</dbReference>
<gene>
    <name evidence="6" type="ORF">G352_19061</name>
</gene>
<dbReference type="AlphaFoldDB" id="M2ZLK5"/>
<comment type="similarity">
    <text evidence="1">Belongs to the sulfatase family.</text>
</comment>
<evidence type="ECO:0000313" key="6">
    <source>
        <dbReference type="EMBL" id="EME61289.1"/>
    </source>
</evidence>
<dbReference type="SUPFAM" id="SSF49899">
    <property type="entry name" value="Concanavalin A-like lectins/glucanases"/>
    <property type="match status" value="1"/>
</dbReference>
<dbReference type="CDD" id="cd16025">
    <property type="entry name" value="PAS_like"/>
    <property type="match status" value="1"/>
</dbReference>
<proteinExistence type="inferred from homology"/>
<feature type="domain" description="Sulfatase N-terminal" evidence="5">
    <location>
        <begin position="42"/>
        <end position="456"/>
    </location>
</feature>
<dbReference type="InterPro" id="IPR024607">
    <property type="entry name" value="Sulfatase_CS"/>
</dbReference>
<evidence type="ECO:0000256" key="3">
    <source>
        <dbReference type="ARBA" id="ARBA00022801"/>
    </source>
</evidence>
<name>M2ZLK5_9NOCA</name>
<dbReference type="InterPro" id="IPR000917">
    <property type="entry name" value="Sulfatase_N"/>
</dbReference>
<dbReference type="GO" id="GO:0046872">
    <property type="term" value="F:metal ion binding"/>
    <property type="evidence" value="ECO:0007669"/>
    <property type="project" value="UniProtKB-KW"/>
</dbReference>
<dbReference type="InterPro" id="IPR013320">
    <property type="entry name" value="ConA-like_dom_sf"/>
</dbReference>
<dbReference type="PROSITE" id="PS00523">
    <property type="entry name" value="SULFATASE_1"/>
    <property type="match status" value="1"/>
</dbReference>
<dbReference type="Gene3D" id="3.40.720.10">
    <property type="entry name" value="Alkaline Phosphatase, subunit A"/>
    <property type="match status" value="1"/>
</dbReference>
<dbReference type="Pfam" id="PF00884">
    <property type="entry name" value="Sulfatase"/>
    <property type="match status" value="1"/>
</dbReference>
<organism evidence="6 7">
    <name type="scientific">Rhodococcus ruber BKS 20-38</name>
    <dbReference type="NCBI Taxonomy" id="1278076"/>
    <lineage>
        <taxon>Bacteria</taxon>
        <taxon>Bacillati</taxon>
        <taxon>Actinomycetota</taxon>
        <taxon>Actinomycetes</taxon>
        <taxon>Mycobacteriales</taxon>
        <taxon>Nocardiaceae</taxon>
        <taxon>Rhodococcus</taxon>
    </lineage>
</organism>
<evidence type="ECO:0000259" key="5">
    <source>
        <dbReference type="Pfam" id="PF00884"/>
    </source>
</evidence>
<dbReference type="Proteomes" id="UP000011731">
    <property type="component" value="Unassembled WGS sequence"/>
</dbReference>
<keyword evidence="7" id="KW-1185">Reference proteome</keyword>
<evidence type="ECO:0000256" key="1">
    <source>
        <dbReference type="ARBA" id="ARBA00008779"/>
    </source>
</evidence>
<evidence type="ECO:0000256" key="4">
    <source>
        <dbReference type="ARBA" id="ARBA00022837"/>
    </source>
</evidence>
<keyword evidence="2" id="KW-0479">Metal-binding</keyword>
<dbReference type="EMBL" id="AOEX01000060">
    <property type="protein sequence ID" value="EME61289.1"/>
    <property type="molecule type" value="Genomic_DNA"/>
</dbReference>
<comment type="caution">
    <text evidence="6">The sequence shown here is derived from an EMBL/GenBank/DDBJ whole genome shotgun (WGS) entry which is preliminary data.</text>
</comment>
<keyword evidence="3" id="KW-0378">Hydrolase</keyword>
<dbReference type="Gene3D" id="3.30.1120.10">
    <property type="match status" value="1"/>
</dbReference>
<dbReference type="InterPro" id="IPR050738">
    <property type="entry name" value="Sulfatase"/>
</dbReference>
<sequence length="779" mass="86315">MNRYTLPIDNRGTSTVSAAIDYRDQNDAFPKREPLRAPEGAPNVLLIILDDMGFGASSAFGGPCRMPTAERLANGGLSYSRFHTTAMCSPTRAALLTGRNHHSVGMGCIGETATSAPGYSAVRPQSMATIARTLSCNGYATGAFGKMHQTPPWETSPAGPFDRWPTGEGFEEFYGFLGAETDQFMPTLIHGTTPIDPPIRTDREYHLSEDLVDQVTNWVDRTTTLDPAKPWFTYLSFGACHAPYQVPTDWRGRYAGQFDHGWDEQRERTLREQKERGLVPQDCELSPWPESVPRWDELDDMQKSLAARLMESYAAFAEHTDAQIGRLIDSLAAMGQLDNTLVFYILGDNGASPEGGISGTLNEIGSVNGITLSLEEQYARIDDIGGPLAHSVYPVGWALAMDTPYQWTKQMASHYGGTRNGMIVHWPTAIKQAGEVRHQWHHCIDVVPTILEAANIPHPQVVDSVRQQPIEGTSFLYSFNDRNAAERHLTQYFELFGSRSIYDRGWTAVAPHRIPWVDDPSQWRAFKDDVWELYDTTSDWSQAQNVADQYPDKLAELKEKFLVEATKHNVFPMDDRFKERMNPAIAGRTDLMAGRTSLTLRPSMPGLHEDAAPNVKNTSFTVTAQITVPDEGAEGVLIAQGGRFAGWSFYVKNGYLTYCHNLCDVERYYVRADDKLPAGEHTVVFRFDYDGGIGQGGTGTIEVDGTKTGSARVPRTTPYFFSISGTLDVGIDRTTPVSNEYEPGQANAFTGVIDFVRLDVETPGSDTTRETAAAALRTH</sequence>
<keyword evidence="4" id="KW-0106">Calcium</keyword>
<dbReference type="SUPFAM" id="SSF53649">
    <property type="entry name" value="Alkaline phosphatase-like"/>
    <property type="match status" value="1"/>
</dbReference>
<dbReference type="GO" id="GO:0016787">
    <property type="term" value="F:hydrolase activity"/>
    <property type="evidence" value="ECO:0007669"/>
    <property type="project" value="UniProtKB-KW"/>
</dbReference>
<accession>M2ZLK5</accession>
<dbReference type="InterPro" id="IPR017850">
    <property type="entry name" value="Alkaline_phosphatase_core_sf"/>
</dbReference>